<dbReference type="InterPro" id="IPR049109">
    <property type="entry name" value="TARSH/FNDC1_C"/>
</dbReference>
<comment type="caution">
    <text evidence="4">The sequence shown here is derived from an EMBL/GenBank/DDBJ whole genome shotgun (WGS) entry which is preliminary data.</text>
</comment>
<gene>
    <name evidence="4" type="ORF">CUNI_LOCUS16286</name>
</gene>
<reference evidence="4" key="1">
    <citation type="submission" date="2021-04" db="EMBL/GenBank/DDBJ databases">
        <authorList>
            <consortium name="Molecular Ecology Group"/>
        </authorList>
    </citation>
    <scope>NUCLEOTIDE SEQUENCE</scope>
</reference>
<accession>A0A8S3ZRZ0</accession>
<dbReference type="Proteomes" id="UP000678393">
    <property type="component" value="Unassembled WGS sequence"/>
</dbReference>
<feature type="coiled-coil region" evidence="1">
    <location>
        <begin position="649"/>
        <end position="676"/>
    </location>
</feature>
<dbReference type="OrthoDB" id="6129306at2759"/>
<proteinExistence type="predicted"/>
<feature type="compositionally biased region" description="Basic and acidic residues" evidence="2">
    <location>
        <begin position="388"/>
        <end position="427"/>
    </location>
</feature>
<evidence type="ECO:0000259" key="3">
    <source>
        <dbReference type="Pfam" id="PF21731"/>
    </source>
</evidence>
<feature type="compositionally biased region" description="Polar residues" evidence="2">
    <location>
        <begin position="361"/>
        <end position="386"/>
    </location>
</feature>
<dbReference type="PANTHER" id="PTHR23197">
    <property type="entry name" value="TARSH-RELATED FIBRONECTIN DOMAIN-CONTAINING"/>
    <property type="match status" value="1"/>
</dbReference>
<evidence type="ECO:0000313" key="4">
    <source>
        <dbReference type="EMBL" id="CAG5130728.1"/>
    </source>
</evidence>
<keyword evidence="5" id="KW-1185">Reference proteome</keyword>
<dbReference type="AlphaFoldDB" id="A0A8S3ZRZ0"/>
<sequence>MYVVTMLRPASVLIFVLLLTDLGVFLQVRAVPFSGIEDNCILSFVVPKEKMKSSCEIDEKVTRRINAMETKVNIYKQQMSDLQTQLDKQRQLNSDKLAKLEQQEFEQLHSEVSARVGHGKAKPGVLDDSTVSLLFNTVDSNHVALSGVAKSMIQSEVKALYDNLTRRLESYVQEQVLLNSKVLQILHKGTEVTERIAKATNSAGESNSETTDVKLNKETTVPESNVKDVQTESPIQGEKHIDEHTENETDLGFDNDTSQVFIMNATRDNVNEYIENVTFTADAANITSNFTQEFNGTDNEHIYSIDERLDGNDTATGNDSTIIAISDLFGNNDSFVDETSGVNSTLDVIPETPVDNEISRGATSRINSQSQLAAETTDSDNTNSESADQDRTNSESNKHDNTGRDNDKHWSEDMVRDQQKSPESEERMKDEITALLLHPLTEVMSLMEKQKTSLEEKIKLQDEKCEQMNKDVSTHVKELNGSFQAITLRIESLSRGFQDSFSKLDKIKSLETLLNEVKKNITSQPLTMSGIEVEEQSKKLKKLERFVGVYQQSLEHYRNETKQEYREIRELLEKDSIAMKTLAKTLHNNITSTVSLEINRQNNTIMNRIQEITEQLRLQDESLILLQLDLGNVEKALNSRASRWSDRDVEKMQEELNQLAIKQRDFRKKLENLDQNQSNLAVNLTTTANEIASLKMDVKLGLDEWIPYKFEFDPSRSECYGDQYVKRTKYPKARYVGVVLCSSKRYKIFLSTSLHSKFLNIGDGSGMGEDHCEFVGGSNNSQVTLSEHRQTFETVQ</sequence>
<dbReference type="Pfam" id="PF21731">
    <property type="entry name" value="TARSH_C"/>
    <property type="match status" value="1"/>
</dbReference>
<keyword evidence="1" id="KW-0175">Coiled coil</keyword>
<evidence type="ECO:0000313" key="5">
    <source>
        <dbReference type="Proteomes" id="UP000678393"/>
    </source>
</evidence>
<organism evidence="4 5">
    <name type="scientific">Candidula unifasciata</name>
    <dbReference type="NCBI Taxonomy" id="100452"/>
    <lineage>
        <taxon>Eukaryota</taxon>
        <taxon>Metazoa</taxon>
        <taxon>Spiralia</taxon>
        <taxon>Lophotrochozoa</taxon>
        <taxon>Mollusca</taxon>
        <taxon>Gastropoda</taxon>
        <taxon>Heterobranchia</taxon>
        <taxon>Euthyneura</taxon>
        <taxon>Panpulmonata</taxon>
        <taxon>Eupulmonata</taxon>
        <taxon>Stylommatophora</taxon>
        <taxon>Helicina</taxon>
        <taxon>Helicoidea</taxon>
        <taxon>Geomitridae</taxon>
        <taxon>Candidula</taxon>
    </lineage>
</organism>
<feature type="domain" description="Target of Nesh-SH3/FNDC1 C-terminal" evidence="3">
    <location>
        <begin position="705"/>
        <end position="794"/>
    </location>
</feature>
<evidence type="ECO:0000256" key="2">
    <source>
        <dbReference type="SAM" id="MobiDB-lite"/>
    </source>
</evidence>
<feature type="coiled-coil region" evidence="1">
    <location>
        <begin position="444"/>
        <end position="471"/>
    </location>
</feature>
<dbReference type="EMBL" id="CAJHNH020004223">
    <property type="protein sequence ID" value="CAG5130728.1"/>
    <property type="molecule type" value="Genomic_DNA"/>
</dbReference>
<feature type="coiled-coil region" evidence="1">
    <location>
        <begin position="65"/>
        <end position="92"/>
    </location>
</feature>
<protein>
    <recommendedName>
        <fullName evidence="3">Target of Nesh-SH3/FNDC1 C-terminal domain-containing protein</fullName>
    </recommendedName>
</protein>
<dbReference type="PANTHER" id="PTHR23197:SF11">
    <property type="entry name" value="RE03558P"/>
    <property type="match status" value="1"/>
</dbReference>
<evidence type="ECO:0000256" key="1">
    <source>
        <dbReference type="SAM" id="Coils"/>
    </source>
</evidence>
<feature type="non-terminal residue" evidence="4">
    <location>
        <position position="1"/>
    </location>
</feature>
<feature type="region of interest" description="Disordered" evidence="2">
    <location>
        <begin position="353"/>
        <end position="427"/>
    </location>
</feature>
<name>A0A8S3ZRZ0_9EUPU</name>